<dbReference type="AlphaFoldDB" id="A0A239M073"/>
<protein>
    <submittedName>
        <fullName evidence="2">Uncharacterized protein</fullName>
    </submittedName>
</protein>
<organism evidence="2 3">
    <name type="scientific">Tropicimonas sediminicola</name>
    <dbReference type="NCBI Taxonomy" id="1031541"/>
    <lineage>
        <taxon>Bacteria</taxon>
        <taxon>Pseudomonadati</taxon>
        <taxon>Pseudomonadota</taxon>
        <taxon>Alphaproteobacteria</taxon>
        <taxon>Rhodobacterales</taxon>
        <taxon>Roseobacteraceae</taxon>
        <taxon>Tropicimonas</taxon>
    </lineage>
</organism>
<keyword evidence="3" id="KW-1185">Reference proteome</keyword>
<dbReference type="Proteomes" id="UP000198426">
    <property type="component" value="Unassembled WGS sequence"/>
</dbReference>
<gene>
    <name evidence="2" type="ORF">SAMN05421757_1121</name>
</gene>
<reference evidence="2 3" key="1">
    <citation type="submission" date="2017-06" db="EMBL/GenBank/DDBJ databases">
        <authorList>
            <person name="Kim H.J."/>
            <person name="Triplett B.A."/>
        </authorList>
    </citation>
    <scope>NUCLEOTIDE SEQUENCE [LARGE SCALE GENOMIC DNA]</scope>
    <source>
        <strain evidence="2 3">DSM 29339</strain>
    </source>
</reference>
<name>A0A239M073_9RHOB</name>
<accession>A0A239M073</accession>
<dbReference type="OrthoDB" id="7875386at2"/>
<evidence type="ECO:0000313" key="3">
    <source>
        <dbReference type="Proteomes" id="UP000198426"/>
    </source>
</evidence>
<feature type="chain" id="PRO_5013326072" evidence="1">
    <location>
        <begin position="20"/>
        <end position="80"/>
    </location>
</feature>
<feature type="signal peptide" evidence="1">
    <location>
        <begin position="1"/>
        <end position="19"/>
    </location>
</feature>
<dbReference type="RefSeq" id="WP_089235284.1">
    <property type="nucleotide sequence ID" value="NZ_FZOY01000012.1"/>
</dbReference>
<sequence>MKQIVLLFAALFVATGANALSSMEKNAISLMRSNGASDACISKMTRSDATLIYSIANDGDMSDGNKNRQIRDQTRKICGR</sequence>
<evidence type="ECO:0000313" key="2">
    <source>
        <dbReference type="EMBL" id="SNT36247.1"/>
    </source>
</evidence>
<dbReference type="EMBL" id="FZOY01000012">
    <property type="protein sequence ID" value="SNT36247.1"/>
    <property type="molecule type" value="Genomic_DNA"/>
</dbReference>
<proteinExistence type="predicted"/>
<evidence type="ECO:0000256" key="1">
    <source>
        <dbReference type="SAM" id="SignalP"/>
    </source>
</evidence>
<keyword evidence="1" id="KW-0732">Signal</keyword>